<evidence type="ECO:0000259" key="2">
    <source>
        <dbReference type="Pfam" id="PF03787"/>
    </source>
</evidence>
<keyword evidence="1" id="KW-0051">Antiviral defense</keyword>
<dbReference type="GO" id="GO:0051607">
    <property type="term" value="P:defense response to virus"/>
    <property type="evidence" value="ECO:0007669"/>
    <property type="project" value="UniProtKB-KW"/>
</dbReference>
<evidence type="ECO:0000256" key="1">
    <source>
        <dbReference type="ARBA" id="ARBA00023118"/>
    </source>
</evidence>
<reference evidence="3 4" key="1">
    <citation type="submission" date="2016-05" db="EMBL/GenBank/DDBJ databases">
        <title>Diversity and Homogeneity among Thermoacidophilic Verrucomicrobia Methanotrophs Linked with Geographical Origin.</title>
        <authorList>
            <person name="Erikstad H.-A."/>
            <person name="Smestad N.B."/>
            <person name="Ceballos R.M."/>
            <person name="Birkeland N.-K."/>
        </authorList>
    </citation>
    <scope>NUCLEOTIDE SEQUENCE [LARGE SCALE GENOMIC DNA]</scope>
    <source>
        <strain evidence="3 4">Phi</strain>
    </source>
</reference>
<evidence type="ECO:0000313" key="4">
    <source>
        <dbReference type="Proteomes" id="UP000297713"/>
    </source>
</evidence>
<dbReference type="AlphaFoldDB" id="A0A4Y8P980"/>
<dbReference type="NCBIfam" id="TIGR01898">
    <property type="entry name" value="cas_TM1791_cmr6"/>
    <property type="match status" value="1"/>
</dbReference>
<dbReference type="RefSeq" id="WP_134440989.1">
    <property type="nucleotide sequence ID" value="NZ_LXQC01000209.1"/>
</dbReference>
<name>A0A4Y8P980_9BACT</name>
<dbReference type="PANTHER" id="PTHR39965">
    <property type="entry name" value="CRISPR SYSTEM CMR SUBUNIT CMR6"/>
    <property type="match status" value="1"/>
</dbReference>
<protein>
    <submittedName>
        <fullName evidence="3">Type III-B CRISPR module RAMP protein Cmr6</fullName>
    </submittedName>
</protein>
<dbReference type="EMBL" id="LXQC01000209">
    <property type="protein sequence ID" value="TFE65723.1"/>
    <property type="molecule type" value="Genomic_DNA"/>
</dbReference>
<organism evidence="3 4">
    <name type="scientific">Methylacidiphilum caldifontis</name>
    <dbReference type="NCBI Taxonomy" id="2795386"/>
    <lineage>
        <taxon>Bacteria</taxon>
        <taxon>Pseudomonadati</taxon>
        <taxon>Verrucomicrobiota</taxon>
        <taxon>Methylacidiphilae</taxon>
        <taxon>Methylacidiphilales</taxon>
        <taxon>Methylacidiphilaceae</taxon>
        <taxon>Methylacidiphilum (ex Ratnadevi et al. 2023)</taxon>
    </lineage>
</organism>
<sequence>MKTEGSLGKCIYLLTNEVKNLLQQKSDSFISPSLLLSKYADPRLKGDDRKDLLKKVIKQVELTQDSIKLRCEDQLDFLLDLWPKDTELKDYILFGRLQSRLVVNMSGGVLENANLCLDQYGVPYIPGSAVKGCARRAAIAALNMWKDKEAPKESPWPELYEGFREKKQMIRESLLVFGWVSKDWEEDSDWEYASGGKAAWKEISSDLAKDFMLHLKPFYQEEEEELGIANFAGMVQFLPAYPMLLSGGDKSLPIQLELDVISCHHMKYYGENKEIATDDENPNPVFFITVGPDAIFSFPLIGRRNNKEYVNLAKRFLSVGLRVFGIGAKTSSGYGWFDLRSTQQAESYVKSQKEKREKEALRASLKPDLTILEELKGLKQDQLRQKINWFSEEEKYWDKRYTRDEIYQYTLIYYLLRENTSLYESVKNSPTNKSYRGIQNLAKKFSFLLP</sequence>
<accession>A0A4Y8P980</accession>
<dbReference type="Proteomes" id="UP000297713">
    <property type="component" value="Unassembled WGS sequence"/>
</dbReference>
<dbReference type="InterPro" id="IPR010172">
    <property type="entry name" value="CRISPR-assoc_prot_TM1791"/>
</dbReference>
<dbReference type="Pfam" id="PF03787">
    <property type="entry name" value="RAMPs"/>
    <property type="match status" value="1"/>
</dbReference>
<keyword evidence="4" id="KW-1185">Reference proteome</keyword>
<dbReference type="PANTHER" id="PTHR39965:SF1">
    <property type="entry name" value="CRISPR SYSTEM CMR SUBUNIT CMR6"/>
    <property type="match status" value="1"/>
</dbReference>
<proteinExistence type="predicted"/>
<dbReference type="OrthoDB" id="187417at2"/>
<comment type="caution">
    <text evidence="3">The sequence shown here is derived from an EMBL/GenBank/DDBJ whole genome shotgun (WGS) entry which is preliminary data.</text>
</comment>
<gene>
    <name evidence="3" type="ORF">A7Q10_03050</name>
</gene>
<dbReference type="InterPro" id="IPR005537">
    <property type="entry name" value="RAMP_III_fam"/>
</dbReference>
<evidence type="ECO:0000313" key="3">
    <source>
        <dbReference type="EMBL" id="TFE65723.1"/>
    </source>
</evidence>
<feature type="domain" description="CRISPR type III-associated protein" evidence="2">
    <location>
        <begin position="111"/>
        <end position="337"/>
    </location>
</feature>